<name>A0AA37JFH8_9FIRM</name>
<sequence length="265" mass="28691">MLLLAGLSVLMLAVITVAGQLLSEAAMVTDFSRKNLAPCLAYPFGTDWMGRDMFVRTITGLSMSIRIGLLTAAISAVIAFLMGIVAATMGKIADGLIIGIIDLVMGIPHILLLVLISFALGKGFWGVVAGISLTHWTSLARLIRGEVLQLKQSQYIKIAEKLGQGKLSIAFRHMTPHLIPQLFVGLVLMFPHAILHEASVTFLGFGLSPEQPAIGVILSESMKYLAMGKWWLALFPGLFLVFVVLLFHFMGSTISQLLDPAHAHQ</sequence>
<proteinExistence type="inferred from homology"/>
<evidence type="ECO:0000256" key="4">
    <source>
        <dbReference type="ARBA" id="ARBA00022692"/>
    </source>
</evidence>
<keyword evidence="6 7" id="KW-0472">Membrane</keyword>
<evidence type="ECO:0000256" key="3">
    <source>
        <dbReference type="ARBA" id="ARBA00022475"/>
    </source>
</evidence>
<comment type="similarity">
    <text evidence="7">Belongs to the binding-protein-dependent transport system permease family.</text>
</comment>
<reference evidence="9" key="1">
    <citation type="submission" date="2022-01" db="EMBL/GenBank/DDBJ databases">
        <title>Novel bile acid biosynthetic pathways are enriched in the microbiome of centenarians.</title>
        <authorList>
            <person name="Sato Y."/>
            <person name="Atarashi K."/>
            <person name="Plichta R.D."/>
            <person name="Arai Y."/>
            <person name="Sasajima S."/>
            <person name="Kearney M.S."/>
            <person name="Suda W."/>
            <person name="Takeshita K."/>
            <person name="Sasaki T."/>
            <person name="Okamoto S."/>
            <person name="Skelly N.A."/>
            <person name="Okamura Y."/>
            <person name="Vlamakis H."/>
            <person name="Li Y."/>
            <person name="Tanoue T."/>
            <person name="Takei H."/>
            <person name="Nittono H."/>
            <person name="Narushima S."/>
            <person name="Irie J."/>
            <person name="Itoh H."/>
            <person name="Moriya K."/>
            <person name="Sugiura Y."/>
            <person name="Suematsu M."/>
            <person name="Moritoki N."/>
            <person name="Shibata S."/>
            <person name="Littman R.D."/>
            <person name="Fischbach A.M."/>
            <person name="Uwamino Y."/>
            <person name="Inoue T."/>
            <person name="Honda A."/>
            <person name="Hattori M."/>
            <person name="Murai T."/>
            <person name="Xavier J.R."/>
            <person name="Hirose N."/>
            <person name="Honda K."/>
        </authorList>
    </citation>
    <scope>NUCLEOTIDE SEQUENCE</scope>
    <source>
        <strain evidence="9">CE91-St55</strain>
    </source>
</reference>
<dbReference type="GO" id="GO:0055085">
    <property type="term" value="P:transmembrane transport"/>
    <property type="evidence" value="ECO:0007669"/>
    <property type="project" value="InterPro"/>
</dbReference>
<comment type="caution">
    <text evidence="9">The sequence shown here is derived from an EMBL/GenBank/DDBJ whole genome shotgun (WGS) entry which is preliminary data.</text>
</comment>
<dbReference type="Proteomes" id="UP001055091">
    <property type="component" value="Unassembled WGS sequence"/>
</dbReference>
<evidence type="ECO:0000313" key="10">
    <source>
        <dbReference type="Proteomes" id="UP001055091"/>
    </source>
</evidence>
<keyword evidence="4 7" id="KW-0812">Transmembrane</keyword>
<dbReference type="GO" id="GO:0005886">
    <property type="term" value="C:plasma membrane"/>
    <property type="evidence" value="ECO:0007669"/>
    <property type="project" value="UniProtKB-SubCell"/>
</dbReference>
<keyword evidence="3" id="KW-1003">Cell membrane</keyword>
<evidence type="ECO:0000256" key="5">
    <source>
        <dbReference type="ARBA" id="ARBA00022989"/>
    </source>
</evidence>
<dbReference type="CDD" id="cd06261">
    <property type="entry name" value="TM_PBP2"/>
    <property type="match status" value="1"/>
</dbReference>
<evidence type="ECO:0000256" key="6">
    <source>
        <dbReference type="ARBA" id="ARBA00023136"/>
    </source>
</evidence>
<feature type="transmembrane region" description="Helical" evidence="7">
    <location>
        <begin position="63"/>
        <end position="84"/>
    </location>
</feature>
<dbReference type="EMBL" id="BQNJ01000001">
    <property type="protein sequence ID" value="GKG99981.1"/>
    <property type="molecule type" value="Genomic_DNA"/>
</dbReference>
<dbReference type="SUPFAM" id="SSF161098">
    <property type="entry name" value="MetI-like"/>
    <property type="match status" value="1"/>
</dbReference>
<evidence type="ECO:0000256" key="1">
    <source>
        <dbReference type="ARBA" id="ARBA00004651"/>
    </source>
</evidence>
<feature type="domain" description="ABC transmembrane type-1" evidence="8">
    <location>
        <begin position="61"/>
        <end position="251"/>
    </location>
</feature>
<protein>
    <submittedName>
        <fullName evidence="9">Peptide ABC transporter permease</fullName>
    </submittedName>
</protein>
<comment type="subcellular location">
    <subcellularLocation>
        <location evidence="1 7">Cell membrane</location>
        <topology evidence="1 7">Multi-pass membrane protein</topology>
    </subcellularLocation>
</comment>
<keyword evidence="5 7" id="KW-1133">Transmembrane helix</keyword>
<evidence type="ECO:0000256" key="2">
    <source>
        <dbReference type="ARBA" id="ARBA00022448"/>
    </source>
</evidence>
<keyword evidence="2 7" id="KW-0813">Transport</keyword>
<dbReference type="Pfam" id="PF00528">
    <property type="entry name" value="BPD_transp_1"/>
    <property type="match status" value="1"/>
</dbReference>
<dbReference type="PROSITE" id="PS50928">
    <property type="entry name" value="ABC_TM1"/>
    <property type="match status" value="1"/>
</dbReference>
<evidence type="ECO:0000256" key="7">
    <source>
        <dbReference type="RuleBase" id="RU363032"/>
    </source>
</evidence>
<gene>
    <name evidence="9" type="ORF">CE91St55_19630</name>
</gene>
<dbReference type="AlphaFoldDB" id="A0AA37JFH8"/>
<dbReference type="Gene3D" id="1.10.3720.10">
    <property type="entry name" value="MetI-like"/>
    <property type="match status" value="1"/>
</dbReference>
<dbReference type="PANTHER" id="PTHR43386:SF23">
    <property type="entry name" value="ABC TRANSPORTER"/>
    <property type="match status" value="1"/>
</dbReference>
<dbReference type="InterPro" id="IPR035906">
    <property type="entry name" value="MetI-like_sf"/>
</dbReference>
<organism evidence="9 10">
    <name type="scientific">Hungatella hathewayi</name>
    <dbReference type="NCBI Taxonomy" id="154046"/>
    <lineage>
        <taxon>Bacteria</taxon>
        <taxon>Bacillati</taxon>
        <taxon>Bacillota</taxon>
        <taxon>Clostridia</taxon>
        <taxon>Lachnospirales</taxon>
        <taxon>Lachnospiraceae</taxon>
        <taxon>Hungatella</taxon>
    </lineage>
</organism>
<feature type="transmembrane region" description="Helical" evidence="7">
    <location>
        <begin position="230"/>
        <end position="249"/>
    </location>
</feature>
<dbReference type="InterPro" id="IPR050366">
    <property type="entry name" value="BP-dependent_transpt_permease"/>
</dbReference>
<accession>A0AA37JFH8</accession>
<dbReference type="PANTHER" id="PTHR43386">
    <property type="entry name" value="OLIGOPEPTIDE TRANSPORT SYSTEM PERMEASE PROTEIN APPC"/>
    <property type="match status" value="1"/>
</dbReference>
<feature type="transmembrane region" description="Helical" evidence="7">
    <location>
        <begin position="96"/>
        <end position="118"/>
    </location>
</feature>
<evidence type="ECO:0000259" key="8">
    <source>
        <dbReference type="PROSITE" id="PS50928"/>
    </source>
</evidence>
<evidence type="ECO:0000313" key="9">
    <source>
        <dbReference type="EMBL" id="GKG99981.1"/>
    </source>
</evidence>
<dbReference type="InterPro" id="IPR000515">
    <property type="entry name" value="MetI-like"/>
</dbReference>